<dbReference type="GO" id="GO:0005524">
    <property type="term" value="F:ATP binding"/>
    <property type="evidence" value="ECO:0007669"/>
    <property type="project" value="UniProtKB-UniRule"/>
</dbReference>
<dbReference type="InterPro" id="IPR011009">
    <property type="entry name" value="Kinase-like_dom_sf"/>
</dbReference>
<reference evidence="7 8" key="1">
    <citation type="submission" date="2015-07" db="EMBL/GenBank/DDBJ databases">
        <title>The genome of Melipona quadrifasciata.</title>
        <authorList>
            <person name="Pan H."/>
            <person name="Kapheim K."/>
        </authorList>
    </citation>
    <scope>NUCLEOTIDE SEQUENCE [LARGE SCALE GENOMIC DNA]</scope>
    <source>
        <strain evidence="7">0111107301</strain>
        <tissue evidence="7">Whole body</tissue>
    </source>
</reference>
<evidence type="ECO:0000256" key="2">
    <source>
        <dbReference type="ARBA" id="ARBA00022741"/>
    </source>
</evidence>
<dbReference type="InterPro" id="IPR017441">
    <property type="entry name" value="Protein_kinase_ATP_BS"/>
</dbReference>
<keyword evidence="1" id="KW-0808">Transferase</keyword>
<dbReference type="STRING" id="166423.A0A0M9A847"/>
<dbReference type="Pfam" id="PF07714">
    <property type="entry name" value="PK_Tyr_Ser-Thr"/>
    <property type="match status" value="1"/>
</dbReference>
<evidence type="ECO:0000256" key="4">
    <source>
        <dbReference type="ARBA" id="ARBA00022840"/>
    </source>
</evidence>
<evidence type="ECO:0000256" key="5">
    <source>
        <dbReference type="PROSITE-ProRule" id="PRU10141"/>
    </source>
</evidence>
<accession>A0A0M9A847</accession>
<evidence type="ECO:0000259" key="6">
    <source>
        <dbReference type="PROSITE" id="PS50011"/>
    </source>
</evidence>
<evidence type="ECO:0000256" key="3">
    <source>
        <dbReference type="ARBA" id="ARBA00022777"/>
    </source>
</evidence>
<evidence type="ECO:0000313" key="8">
    <source>
        <dbReference type="Proteomes" id="UP000053105"/>
    </source>
</evidence>
<dbReference type="InterPro" id="IPR051681">
    <property type="entry name" value="Ser/Thr_Kinases-Pseudokinases"/>
</dbReference>
<keyword evidence="8" id="KW-1185">Reference proteome</keyword>
<organism evidence="7 8">
    <name type="scientific">Melipona quadrifasciata</name>
    <dbReference type="NCBI Taxonomy" id="166423"/>
    <lineage>
        <taxon>Eukaryota</taxon>
        <taxon>Metazoa</taxon>
        <taxon>Ecdysozoa</taxon>
        <taxon>Arthropoda</taxon>
        <taxon>Hexapoda</taxon>
        <taxon>Insecta</taxon>
        <taxon>Pterygota</taxon>
        <taxon>Neoptera</taxon>
        <taxon>Endopterygota</taxon>
        <taxon>Hymenoptera</taxon>
        <taxon>Apocrita</taxon>
        <taxon>Aculeata</taxon>
        <taxon>Apoidea</taxon>
        <taxon>Anthophila</taxon>
        <taxon>Apidae</taxon>
        <taxon>Melipona</taxon>
    </lineage>
</organism>
<dbReference type="Proteomes" id="UP000053105">
    <property type="component" value="Unassembled WGS sequence"/>
</dbReference>
<feature type="domain" description="Protein kinase" evidence="6">
    <location>
        <begin position="68"/>
        <end position="283"/>
    </location>
</feature>
<proteinExistence type="predicted"/>
<dbReference type="Pfam" id="PF00069">
    <property type="entry name" value="Pkinase"/>
    <property type="match status" value="1"/>
</dbReference>
<protein>
    <submittedName>
        <fullName evidence="7">Serine/threonine-protein kinase-transforming protein mos</fullName>
    </submittedName>
</protein>
<dbReference type="Gene3D" id="1.10.510.10">
    <property type="entry name" value="Transferase(Phosphotransferase) domain 1"/>
    <property type="match status" value="2"/>
</dbReference>
<dbReference type="GO" id="GO:0004674">
    <property type="term" value="F:protein serine/threonine kinase activity"/>
    <property type="evidence" value="ECO:0007669"/>
    <property type="project" value="TreeGrafter"/>
</dbReference>
<dbReference type="InterPro" id="IPR001245">
    <property type="entry name" value="Ser-Thr/Tyr_kinase_cat_dom"/>
</dbReference>
<dbReference type="AlphaFoldDB" id="A0A0M9A847"/>
<dbReference type="PROSITE" id="PS50011">
    <property type="entry name" value="PROTEIN_KINASE_DOM"/>
    <property type="match status" value="1"/>
</dbReference>
<dbReference type="PROSITE" id="PS00107">
    <property type="entry name" value="PROTEIN_KINASE_ATP"/>
    <property type="match status" value="1"/>
</dbReference>
<dbReference type="InterPro" id="IPR000719">
    <property type="entry name" value="Prot_kinase_dom"/>
</dbReference>
<dbReference type="EMBL" id="KQ435724">
    <property type="protein sequence ID" value="KOX78416.1"/>
    <property type="molecule type" value="Genomic_DNA"/>
</dbReference>
<dbReference type="SUPFAM" id="SSF56112">
    <property type="entry name" value="Protein kinase-like (PK-like)"/>
    <property type="match status" value="1"/>
</dbReference>
<dbReference type="PANTHER" id="PTHR44329:SF288">
    <property type="entry name" value="MITOGEN-ACTIVATED PROTEIN KINASE KINASE KINASE 20"/>
    <property type="match status" value="1"/>
</dbReference>
<dbReference type="OrthoDB" id="4062651at2759"/>
<keyword evidence="2 5" id="KW-0547">Nucleotide-binding</keyword>
<dbReference type="PANTHER" id="PTHR44329">
    <property type="entry name" value="SERINE/THREONINE-PROTEIN KINASE TNNI3K-RELATED"/>
    <property type="match status" value="1"/>
</dbReference>
<evidence type="ECO:0000256" key="1">
    <source>
        <dbReference type="ARBA" id="ARBA00022679"/>
    </source>
</evidence>
<name>A0A0M9A847_9HYME</name>
<evidence type="ECO:0000313" key="7">
    <source>
        <dbReference type="EMBL" id="KOX78416.1"/>
    </source>
</evidence>
<keyword evidence="3 7" id="KW-0418">Kinase</keyword>
<feature type="binding site" evidence="5">
    <location>
        <position position="95"/>
    </location>
    <ligand>
        <name>ATP</name>
        <dbReference type="ChEBI" id="CHEBI:30616"/>
    </ligand>
</feature>
<sequence length="285" mass="31796">MASPQKFATKLYSISPRILRNVERRTFLTATTPTRESYRKVVESKNQLSPFNIDTPNRQKILKNGLPTKIGTFLGSGGFGTVYKVSYKGDQVAAKVMQTEKCSNTLIREKRASLLRHSNIVKVLMIEQGASLSLITMELCGTTLQDYLDETILIKAKRICILKDLTDFGSSVLIQESNEIDKFHGTPGYAAPEVIKENKLTPAADIYSLGIVAWQMLSRKLPFAGLHSHAIIYLSAKGYRPVDDDTDDESEGVYKALYKQMWSQNATARPTINKVITTIDVLICP</sequence>
<keyword evidence="4 5" id="KW-0067">ATP-binding</keyword>
<gene>
    <name evidence="7" type="ORF">WN51_07823</name>
</gene>